<comment type="caution">
    <text evidence="2">The sequence shown here is derived from an EMBL/GenBank/DDBJ whole genome shotgun (WGS) entry which is preliminary data.</text>
</comment>
<proteinExistence type="predicted"/>
<evidence type="ECO:0000313" key="3">
    <source>
        <dbReference type="Proteomes" id="UP000186216"/>
    </source>
</evidence>
<dbReference type="Proteomes" id="UP000186216">
    <property type="component" value="Unassembled WGS sequence"/>
</dbReference>
<evidence type="ECO:0000259" key="1">
    <source>
        <dbReference type="Pfam" id="PF01796"/>
    </source>
</evidence>
<dbReference type="AlphaFoldDB" id="A0AA45W222"/>
<reference evidence="2 3" key="1">
    <citation type="submission" date="2017-01" db="EMBL/GenBank/DDBJ databases">
        <authorList>
            <person name="Varghese N."/>
            <person name="Submissions S."/>
        </authorList>
    </citation>
    <scope>NUCLEOTIDE SEQUENCE [LARGE SCALE GENOMIC DNA]</scope>
    <source>
        <strain evidence="2 3">DSM 18447</strain>
    </source>
</reference>
<dbReference type="InterPro" id="IPR002878">
    <property type="entry name" value="ChsH2_C"/>
</dbReference>
<dbReference type="InterPro" id="IPR052513">
    <property type="entry name" value="Thioester_dehydratase-like"/>
</dbReference>
<protein>
    <recommendedName>
        <fullName evidence="1">ChsH2 C-terminal OB-fold domain-containing protein</fullName>
    </recommendedName>
</protein>
<dbReference type="PANTHER" id="PTHR34075:SF5">
    <property type="entry name" value="BLR3430 PROTEIN"/>
    <property type="match status" value="1"/>
</dbReference>
<sequence>MLSSNLKCLFGMAAIVNMHLNNGKPRDIIPATRKIGEVSMSHDALGPQKAFEAYLADGKFMIQKSRSTGTYLFWPRVLAPGSGEDDLEWVPASGMGRVYSITVNRKREGNHNVALIDLDEGPRMMSTVSGVETTAIGARVRARIEAGDMPRVVFDPVGEDA</sequence>
<dbReference type="PANTHER" id="PTHR34075">
    <property type="entry name" value="BLR3430 PROTEIN"/>
    <property type="match status" value="1"/>
</dbReference>
<evidence type="ECO:0000313" key="2">
    <source>
        <dbReference type="EMBL" id="SIS63795.1"/>
    </source>
</evidence>
<accession>A0AA45W222</accession>
<name>A0AA45W222_9RHOB</name>
<dbReference type="EMBL" id="FTOU01000002">
    <property type="protein sequence ID" value="SIS63795.1"/>
    <property type="molecule type" value="Genomic_DNA"/>
</dbReference>
<dbReference type="InterPro" id="IPR012340">
    <property type="entry name" value="NA-bd_OB-fold"/>
</dbReference>
<dbReference type="Pfam" id="PF01796">
    <property type="entry name" value="OB_ChsH2_C"/>
    <property type="match status" value="1"/>
</dbReference>
<organism evidence="2 3">
    <name type="scientific">Paracoccus saliphilus</name>
    <dbReference type="NCBI Taxonomy" id="405559"/>
    <lineage>
        <taxon>Bacteria</taxon>
        <taxon>Pseudomonadati</taxon>
        <taxon>Pseudomonadota</taxon>
        <taxon>Alphaproteobacteria</taxon>
        <taxon>Rhodobacterales</taxon>
        <taxon>Paracoccaceae</taxon>
        <taxon>Paracoccus</taxon>
    </lineage>
</organism>
<dbReference type="SUPFAM" id="SSF50249">
    <property type="entry name" value="Nucleic acid-binding proteins"/>
    <property type="match status" value="1"/>
</dbReference>
<feature type="domain" description="ChsH2 C-terminal OB-fold" evidence="1">
    <location>
        <begin position="89"/>
        <end position="144"/>
    </location>
</feature>
<gene>
    <name evidence="2" type="ORF">SAMN05421772_102173</name>
</gene>